<gene>
    <name evidence="1" type="ORF">ALEPTO_LOCUS7561</name>
</gene>
<proteinExistence type="predicted"/>
<dbReference type="AlphaFoldDB" id="A0A9N9C1V3"/>
<accession>A0A9N9C1V3</accession>
<evidence type="ECO:0000313" key="1">
    <source>
        <dbReference type="EMBL" id="CAG8587706.1"/>
    </source>
</evidence>
<dbReference type="OrthoDB" id="2407269at2759"/>
<dbReference type="EMBL" id="CAJVPS010003375">
    <property type="protein sequence ID" value="CAG8587706.1"/>
    <property type="molecule type" value="Genomic_DNA"/>
</dbReference>
<name>A0A9N9C1V3_9GLOM</name>
<protein>
    <submittedName>
        <fullName evidence="1">13416_t:CDS:1</fullName>
    </submittedName>
</protein>
<evidence type="ECO:0000313" key="2">
    <source>
        <dbReference type="Proteomes" id="UP000789508"/>
    </source>
</evidence>
<sequence>MSFYSIWYERNVCKKVVKKKSQKIYSKILPGELRDAAPVDFTAAQVTVHAKRDCLVYNLEFKARESIPSNVSLTNPTSRRFRKASYNDNSRSTLDLSTEVTIPSISSFQRRKHKRTYNNIESDALSTISANSQLTNDTLWDGWIVKFINYKENNVDDGLLEDWIF</sequence>
<dbReference type="Proteomes" id="UP000789508">
    <property type="component" value="Unassembled WGS sequence"/>
</dbReference>
<comment type="caution">
    <text evidence="1">The sequence shown here is derived from an EMBL/GenBank/DDBJ whole genome shotgun (WGS) entry which is preliminary data.</text>
</comment>
<keyword evidence="2" id="KW-1185">Reference proteome</keyword>
<reference evidence="1" key="1">
    <citation type="submission" date="2021-06" db="EMBL/GenBank/DDBJ databases">
        <authorList>
            <person name="Kallberg Y."/>
            <person name="Tangrot J."/>
            <person name="Rosling A."/>
        </authorList>
    </citation>
    <scope>NUCLEOTIDE SEQUENCE</scope>
    <source>
        <strain evidence="1">FL130A</strain>
    </source>
</reference>
<organism evidence="1 2">
    <name type="scientific">Ambispora leptoticha</name>
    <dbReference type="NCBI Taxonomy" id="144679"/>
    <lineage>
        <taxon>Eukaryota</taxon>
        <taxon>Fungi</taxon>
        <taxon>Fungi incertae sedis</taxon>
        <taxon>Mucoromycota</taxon>
        <taxon>Glomeromycotina</taxon>
        <taxon>Glomeromycetes</taxon>
        <taxon>Archaeosporales</taxon>
        <taxon>Ambisporaceae</taxon>
        <taxon>Ambispora</taxon>
    </lineage>
</organism>